<feature type="transmembrane region" description="Helical" evidence="1">
    <location>
        <begin position="54"/>
        <end position="72"/>
    </location>
</feature>
<feature type="transmembrane region" description="Helical" evidence="1">
    <location>
        <begin position="117"/>
        <end position="137"/>
    </location>
</feature>
<feature type="transmembrane region" description="Helical" evidence="1">
    <location>
        <begin position="278"/>
        <end position="298"/>
    </location>
</feature>
<dbReference type="InterPro" id="IPR003675">
    <property type="entry name" value="Rce1/LyrA-like_dom"/>
</dbReference>
<feature type="transmembrane region" description="Helical" evidence="1">
    <location>
        <begin position="223"/>
        <end position="242"/>
    </location>
</feature>
<dbReference type="Proteomes" id="UP001500618">
    <property type="component" value="Unassembled WGS sequence"/>
</dbReference>
<feature type="domain" description="CAAX prenyl protease 2/Lysostaphin resistance protein A-like" evidence="2">
    <location>
        <begin position="192"/>
        <end position="290"/>
    </location>
</feature>
<keyword evidence="1" id="KW-1133">Transmembrane helix</keyword>
<proteinExistence type="predicted"/>
<comment type="caution">
    <text evidence="3">The sequence shown here is derived from an EMBL/GenBank/DDBJ whole genome shotgun (WGS) entry which is preliminary data.</text>
</comment>
<feature type="transmembrane region" description="Helical" evidence="1">
    <location>
        <begin position="248"/>
        <end position="271"/>
    </location>
</feature>
<dbReference type="PANTHER" id="PTHR39430">
    <property type="entry name" value="MEMBRANE-ASSOCIATED PROTEASE-RELATED"/>
    <property type="match status" value="1"/>
</dbReference>
<feature type="transmembrane region" description="Helical" evidence="1">
    <location>
        <begin position="93"/>
        <end position="111"/>
    </location>
</feature>
<evidence type="ECO:0000313" key="4">
    <source>
        <dbReference type="Proteomes" id="UP001500618"/>
    </source>
</evidence>
<feature type="transmembrane region" description="Helical" evidence="1">
    <location>
        <begin position="157"/>
        <end position="178"/>
    </location>
</feature>
<accession>A0ABP4V9K3</accession>
<keyword evidence="1" id="KW-0812">Transmembrane</keyword>
<dbReference type="EMBL" id="BAAANY010000043">
    <property type="protein sequence ID" value="GAA1718860.1"/>
    <property type="molecule type" value="Genomic_DNA"/>
</dbReference>
<organism evidence="3 4">
    <name type="scientific">Fodinicola feengrottensis</name>
    <dbReference type="NCBI Taxonomy" id="435914"/>
    <lineage>
        <taxon>Bacteria</taxon>
        <taxon>Bacillati</taxon>
        <taxon>Actinomycetota</taxon>
        <taxon>Actinomycetes</taxon>
        <taxon>Mycobacteriales</taxon>
        <taxon>Fodinicola</taxon>
    </lineage>
</organism>
<sequence length="301" mass="32463">MFTFDMLVQVSETILRRVVVTVGAAVFLLSLIMLPLTGHANVTGSSDAGAPTQPLWMVVLPLAVGAVLALLIPPRPRESHQLTGPRSVVLRRMGLLVGLAVLFPLVIGVGGLGHSGWYLILKMALLLLVPAVAFRFLRDKNQPAKLPRWFPRSRLPWLAPIPVIAGWALLTYVGPLAAPVPTIQQYPDPVYVAIAAVLTFLTASVAEEIFYRYLLQTHIEAIFGQWAGIIVSALLFALMHVPTHGGGGAPWVVVATAVSIQGVGGAFLGLLWARYCNIWASIAVHTMINGLPVVLYFFTLS</sequence>
<gene>
    <name evidence="3" type="ORF">GCM10009765_79080</name>
</gene>
<keyword evidence="1" id="KW-0472">Membrane</keyword>
<evidence type="ECO:0000259" key="2">
    <source>
        <dbReference type="Pfam" id="PF02517"/>
    </source>
</evidence>
<evidence type="ECO:0000256" key="1">
    <source>
        <dbReference type="SAM" id="Phobius"/>
    </source>
</evidence>
<keyword evidence="4" id="KW-1185">Reference proteome</keyword>
<feature type="transmembrane region" description="Helical" evidence="1">
    <location>
        <begin position="14"/>
        <end position="34"/>
    </location>
</feature>
<protein>
    <recommendedName>
        <fullName evidence="2">CAAX prenyl protease 2/Lysostaphin resistance protein A-like domain-containing protein</fullName>
    </recommendedName>
</protein>
<reference evidence="4" key="1">
    <citation type="journal article" date="2019" name="Int. J. Syst. Evol. Microbiol.">
        <title>The Global Catalogue of Microorganisms (GCM) 10K type strain sequencing project: providing services to taxonomists for standard genome sequencing and annotation.</title>
        <authorList>
            <consortium name="The Broad Institute Genomics Platform"/>
            <consortium name="The Broad Institute Genome Sequencing Center for Infectious Disease"/>
            <person name="Wu L."/>
            <person name="Ma J."/>
        </authorList>
    </citation>
    <scope>NUCLEOTIDE SEQUENCE [LARGE SCALE GENOMIC DNA]</scope>
    <source>
        <strain evidence="4">JCM 14718</strain>
    </source>
</reference>
<name>A0ABP4V9K3_9ACTN</name>
<dbReference type="Pfam" id="PF02517">
    <property type="entry name" value="Rce1-like"/>
    <property type="match status" value="1"/>
</dbReference>
<evidence type="ECO:0000313" key="3">
    <source>
        <dbReference type="EMBL" id="GAA1718860.1"/>
    </source>
</evidence>
<dbReference type="PANTHER" id="PTHR39430:SF1">
    <property type="entry name" value="PROTEASE"/>
    <property type="match status" value="1"/>
</dbReference>
<feature type="transmembrane region" description="Helical" evidence="1">
    <location>
        <begin position="190"/>
        <end position="211"/>
    </location>
</feature>